<name>A0A016SKC0_9BILA</name>
<dbReference type="Proteomes" id="UP000024635">
    <property type="component" value="Unassembled WGS sequence"/>
</dbReference>
<organism evidence="1 2">
    <name type="scientific">Ancylostoma ceylanicum</name>
    <dbReference type="NCBI Taxonomy" id="53326"/>
    <lineage>
        <taxon>Eukaryota</taxon>
        <taxon>Metazoa</taxon>
        <taxon>Ecdysozoa</taxon>
        <taxon>Nematoda</taxon>
        <taxon>Chromadorea</taxon>
        <taxon>Rhabditida</taxon>
        <taxon>Rhabditina</taxon>
        <taxon>Rhabditomorpha</taxon>
        <taxon>Strongyloidea</taxon>
        <taxon>Ancylostomatidae</taxon>
        <taxon>Ancylostomatinae</taxon>
        <taxon>Ancylostoma</taxon>
    </lineage>
</organism>
<evidence type="ECO:0000313" key="1">
    <source>
        <dbReference type="EMBL" id="EYB90769.1"/>
    </source>
</evidence>
<gene>
    <name evidence="1" type="primary">Acey_s0214.g2326</name>
    <name evidence="1" type="ORF">Y032_0214g2326</name>
</gene>
<reference evidence="2" key="1">
    <citation type="journal article" date="2015" name="Nat. Genet.">
        <title>The genome and transcriptome of the zoonotic hookworm Ancylostoma ceylanicum identify infection-specific gene families.</title>
        <authorList>
            <person name="Schwarz E.M."/>
            <person name="Hu Y."/>
            <person name="Antoshechkin I."/>
            <person name="Miller M.M."/>
            <person name="Sternberg P.W."/>
            <person name="Aroian R.V."/>
        </authorList>
    </citation>
    <scope>NUCLEOTIDE SEQUENCE</scope>
    <source>
        <strain evidence="2">HY135</strain>
    </source>
</reference>
<comment type="caution">
    <text evidence="1">The sequence shown here is derived from an EMBL/GenBank/DDBJ whole genome shotgun (WGS) entry which is preliminary data.</text>
</comment>
<keyword evidence="2" id="KW-1185">Reference proteome</keyword>
<dbReference type="AlphaFoldDB" id="A0A016SKC0"/>
<dbReference type="EMBL" id="JARK01001550">
    <property type="protein sequence ID" value="EYB90769.1"/>
    <property type="molecule type" value="Genomic_DNA"/>
</dbReference>
<accession>A0A016SKC0</accession>
<protein>
    <submittedName>
        <fullName evidence="1">Uncharacterized protein</fullName>
    </submittedName>
</protein>
<proteinExistence type="predicted"/>
<sequence>MKNEFFWVFNLFSEISGTRLQNSNVRTRFVENLFRMSGCQRVQLTILRRLIPGCRMEVRWQARNGDW</sequence>
<evidence type="ECO:0000313" key="2">
    <source>
        <dbReference type="Proteomes" id="UP000024635"/>
    </source>
</evidence>